<dbReference type="AlphaFoldDB" id="A0ABD3SPY8"/>
<comment type="similarity">
    <text evidence="1 4">Belongs to the eukaryotic ribosomal protein eL29 family.</text>
</comment>
<keyword evidence="2 4" id="KW-0689">Ribosomal protein</keyword>
<feature type="region of interest" description="Disordered" evidence="5">
    <location>
        <begin position="1"/>
        <end position="67"/>
    </location>
</feature>
<dbReference type="GO" id="GO:0005840">
    <property type="term" value="C:ribosome"/>
    <property type="evidence" value="ECO:0007669"/>
    <property type="project" value="UniProtKB-KW"/>
</dbReference>
<evidence type="ECO:0000256" key="2">
    <source>
        <dbReference type="ARBA" id="ARBA00022980"/>
    </source>
</evidence>
<comment type="caution">
    <text evidence="6">The sequence shown here is derived from an EMBL/GenBank/DDBJ whole genome shotgun (WGS) entry which is preliminary data.</text>
</comment>
<dbReference type="GO" id="GO:0003735">
    <property type="term" value="F:structural constituent of ribosome"/>
    <property type="evidence" value="ECO:0007669"/>
    <property type="project" value="UniProtKB-UniRule"/>
</dbReference>
<dbReference type="Gene3D" id="6.10.140.1730">
    <property type="match status" value="1"/>
</dbReference>
<evidence type="ECO:0000256" key="5">
    <source>
        <dbReference type="SAM" id="MobiDB-lite"/>
    </source>
</evidence>
<dbReference type="PANTHER" id="PTHR12884:SF0">
    <property type="entry name" value="60S RIBOSOMAL PROTEIN L29"/>
    <property type="match status" value="1"/>
</dbReference>
<name>A0ABD3SPY8_9STRA</name>
<gene>
    <name evidence="6" type="ORF">ACHAXA_009100</name>
</gene>
<organism evidence="6 7">
    <name type="scientific">Cyclostephanos tholiformis</name>
    <dbReference type="NCBI Taxonomy" id="382380"/>
    <lineage>
        <taxon>Eukaryota</taxon>
        <taxon>Sar</taxon>
        <taxon>Stramenopiles</taxon>
        <taxon>Ochrophyta</taxon>
        <taxon>Bacillariophyta</taxon>
        <taxon>Coscinodiscophyceae</taxon>
        <taxon>Thalassiosirophycidae</taxon>
        <taxon>Stephanodiscales</taxon>
        <taxon>Stephanodiscaceae</taxon>
        <taxon>Cyclostephanos</taxon>
    </lineage>
</organism>
<accession>A0ABD3SPY8</accession>
<keyword evidence="7" id="KW-1185">Reference proteome</keyword>
<keyword evidence="3 4" id="KW-0687">Ribonucleoprotein</keyword>
<dbReference type="Pfam" id="PF01779">
    <property type="entry name" value="Ribosomal_L29e"/>
    <property type="match status" value="1"/>
</dbReference>
<evidence type="ECO:0000256" key="4">
    <source>
        <dbReference type="RuleBase" id="RU364026"/>
    </source>
</evidence>
<dbReference type="InterPro" id="IPR002673">
    <property type="entry name" value="Ribosomal_eL29"/>
</dbReference>
<reference evidence="6 7" key="1">
    <citation type="submission" date="2024-10" db="EMBL/GenBank/DDBJ databases">
        <title>Updated reference genomes for cyclostephanoid diatoms.</title>
        <authorList>
            <person name="Roberts W.R."/>
            <person name="Alverson A.J."/>
        </authorList>
    </citation>
    <scope>NUCLEOTIDE SEQUENCE [LARGE SCALE GENOMIC DNA]</scope>
    <source>
        <strain evidence="6 7">AJA228-03</strain>
    </source>
</reference>
<dbReference type="GO" id="GO:1990904">
    <property type="term" value="C:ribonucleoprotein complex"/>
    <property type="evidence" value="ECO:0007669"/>
    <property type="project" value="UniProtKB-KW"/>
</dbReference>
<dbReference type="PANTHER" id="PTHR12884">
    <property type="entry name" value="60S RIBOSOMAL PROTEIN L29"/>
    <property type="match status" value="1"/>
</dbReference>
<evidence type="ECO:0000256" key="3">
    <source>
        <dbReference type="ARBA" id="ARBA00023274"/>
    </source>
</evidence>
<dbReference type="EMBL" id="JALLPB020000017">
    <property type="protein sequence ID" value="KAL3826659.1"/>
    <property type="molecule type" value="Genomic_DNA"/>
</dbReference>
<sequence>MAIRREGSGREKGRNSPTIDDSLKAHANGIKKKKRTKYVSTRGMDPKFLRNQKFCKKWNSSKRPQDE</sequence>
<dbReference type="Proteomes" id="UP001530377">
    <property type="component" value="Unassembled WGS sequence"/>
</dbReference>
<evidence type="ECO:0000313" key="7">
    <source>
        <dbReference type="Proteomes" id="UP001530377"/>
    </source>
</evidence>
<feature type="compositionally biased region" description="Basic and acidic residues" evidence="5">
    <location>
        <begin position="1"/>
        <end position="14"/>
    </location>
</feature>
<protein>
    <recommendedName>
        <fullName evidence="4">60S ribosomal protein L29</fullName>
    </recommendedName>
</protein>
<evidence type="ECO:0000256" key="1">
    <source>
        <dbReference type="ARBA" id="ARBA00010247"/>
    </source>
</evidence>
<proteinExistence type="inferred from homology"/>
<evidence type="ECO:0000313" key="6">
    <source>
        <dbReference type="EMBL" id="KAL3826659.1"/>
    </source>
</evidence>